<dbReference type="InterPro" id="IPR011032">
    <property type="entry name" value="GroES-like_sf"/>
</dbReference>
<sequence>MHAVRYHGRGQVHVEQVDVPVPGDDEVLISLAFCGVCGSDVSEFEKGPLTAHIADVPHRVTGHTGPVTLGHEMSGYVVASPAGSGLPVGSLITSSGGVVCGECPQCMAGRPNLCRQYHVVGMHRDGGLAGYCTIPVRACVDTTPFGLSPSTAALAQPMAIALHALRRGDPPAGGRVAVVGAGGVGAFLVYGAAESGLDVLAIDVDEDRIALARRLGASSSSSAPAQGDAPFDVVYETSGTPQGLSTAVGLSGRGGRLVLVGIPAPGVGLDARDVALDELDVRGSVSLDPARDLPEALRVLATRTEGWADVAPTAFPLRDVAEEGLSRAAGRARIKTLFAPDLVEPCDTGRADALVVGRVRSR</sequence>
<dbReference type="InterPro" id="IPR050129">
    <property type="entry name" value="Zn_alcohol_dh"/>
</dbReference>
<dbReference type="InterPro" id="IPR036291">
    <property type="entry name" value="NAD(P)-bd_dom_sf"/>
</dbReference>
<dbReference type="Gene3D" id="3.40.50.720">
    <property type="entry name" value="NAD(P)-binding Rossmann-like Domain"/>
    <property type="match status" value="1"/>
</dbReference>
<gene>
    <name evidence="5" type="ORF">GCM10023175_41620</name>
</gene>
<dbReference type="Gene3D" id="3.90.180.10">
    <property type="entry name" value="Medium-chain alcohol dehydrogenases, catalytic domain"/>
    <property type="match status" value="1"/>
</dbReference>
<dbReference type="SUPFAM" id="SSF50129">
    <property type="entry name" value="GroES-like"/>
    <property type="match status" value="1"/>
</dbReference>
<evidence type="ECO:0000259" key="4">
    <source>
        <dbReference type="Pfam" id="PF08240"/>
    </source>
</evidence>
<dbReference type="PANTHER" id="PTHR43401">
    <property type="entry name" value="L-THREONINE 3-DEHYDROGENASE"/>
    <property type="match status" value="1"/>
</dbReference>
<dbReference type="InterPro" id="IPR013149">
    <property type="entry name" value="ADH-like_C"/>
</dbReference>
<dbReference type="PANTHER" id="PTHR43401:SF2">
    <property type="entry name" value="L-THREONINE 3-DEHYDROGENASE"/>
    <property type="match status" value="1"/>
</dbReference>
<protein>
    <submittedName>
        <fullName evidence="5">2,3-butanediol dehydrogenase</fullName>
    </submittedName>
</protein>
<feature type="domain" description="Alcohol dehydrogenase-like C-terminal" evidence="3">
    <location>
        <begin position="183"/>
        <end position="301"/>
    </location>
</feature>
<organism evidence="5 6">
    <name type="scientific">Pseudonocardia xishanensis</name>
    <dbReference type="NCBI Taxonomy" id="630995"/>
    <lineage>
        <taxon>Bacteria</taxon>
        <taxon>Bacillati</taxon>
        <taxon>Actinomycetota</taxon>
        <taxon>Actinomycetes</taxon>
        <taxon>Pseudonocardiales</taxon>
        <taxon>Pseudonocardiaceae</taxon>
        <taxon>Pseudonocardia</taxon>
    </lineage>
</organism>
<dbReference type="Proteomes" id="UP001501598">
    <property type="component" value="Unassembled WGS sequence"/>
</dbReference>
<dbReference type="Pfam" id="PF00107">
    <property type="entry name" value="ADH_zinc_N"/>
    <property type="match status" value="1"/>
</dbReference>
<evidence type="ECO:0000313" key="5">
    <source>
        <dbReference type="EMBL" id="GAA4550816.1"/>
    </source>
</evidence>
<keyword evidence="2" id="KW-0560">Oxidoreductase</keyword>
<evidence type="ECO:0000313" key="6">
    <source>
        <dbReference type="Proteomes" id="UP001501598"/>
    </source>
</evidence>
<name>A0ABP8RXD6_9PSEU</name>
<proteinExistence type="predicted"/>
<reference evidence="6" key="1">
    <citation type="journal article" date="2019" name="Int. J. Syst. Evol. Microbiol.">
        <title>The Global Catalogue of Microorganisms (GCM) 10K type strain sequencing project: providing services to taxonomists for standard genome sequencing and annotation.</title>
        <authorList>
            <consortium name="The Broad Institute Genomics Platform"/>
            <consortium name="The Broad Institute Genome Sequencing Center for Infectious Disease"/>
            <person name="Wu L."/>
            <person name="Ma J."/>
        </authorList>
    </citation>
    <scope>NUCLEOTIDE SEQUENCE [LARGE SCALE GENOMIC DNA]</scope>
    <source>
        <strain evidence="6">JCM 17906</strain>
    </source>
</reference>
<dbReference type="EMBL" id="BAABGT010000061">
    <property type="protein sequence ID" value="GAA4550816.1"/>
    <property type="molecule type" value="Genomic_DNA"/>
</dbReference>
<feature type="domain" description="Alcohol dehydrogenase-like N-terminal" evidence="4">
    <location>
        <begin position="23"/>
        <end position="141"/>
    </location>
</feature>
<evidence type="ECO:0000256" key="1">
    <source>
        <dbReference type="ARBA" id="ARBA00001947"/>
    </source>
</evidence>
<dbReference type="InterPro" id="IPR013154">
    <property type="entry name" value="ADH-like_N"/>
</dbReference>
<dbReference type="Pfam" id="PF08240">
    <property type="entry name" value="ADH_N"/>
    <property type="match status" value="1"/>
</dbReference>
<accession>A0ABP8RXD6</accession>
<keyword evidence="6" id="KW-1185">Reference proteome</keyword>
<comment type="caution">
    <text evidence="5">The sequence shown here is derived from an EMBL/GenBank/DDBJ whole genome shotgun (WGS) entry which is preliminary data.</text>
</comment>
<comment type="cofactor">
    <cofactor evidence="1">
        <name>Zn(2+)</name>
        <dbReference type="ChEBI" id="CHEBI:29105"/>
    </cofactor>
</comment>
<evidence type="ECO:0000259" key="3">
    <source>
        <dbReference type="Pfam" id="PF00107"/>
    </source>
</evidence>
<dbReference type="SUPFAM" id="SSF51735">
    <property type="entry name" value="NAD(P)-binding Rossmann-fold domains"/>
    <property type="match status" value="1"/>
</dbReference>
<evidence type="ECO:0000256" key="2">
    <source>
        <dbReference type="ARBA" id="ARBA00023002"/>
    </source>
</evidence>